<comment type="caution">
    <text evidence="1">The sequence shown here is derived from an EMBL/GenBank/DDBJ whole genome shotgun (WGS) entry which is preliminary data.</text>
</comment>
<sequence>MLSLLRAQMLVVRAESITTTTVFRSTRSRTASSFSSGGFDTGTYYGLGTGPITGYSIYKWICLCLCWWVSIRSNHLGQEKKG</sequence>
<geneLocation type="mitochondrion" evidence="1"/>
<dbReference type="EMBL" id="LKAM01000003">
    <property type="protein sequence ID" value="KUM49307.1"/>
    <property type="molecule type" value="Genomic_DNA"/>
</dbReference>
<keyword evidence="1" id="KW-0496">Mitochondrion</keyword>
<organism evidence="1">
    <name type="scientific">Picea glauca</name>
    <name type="common">White spruce</name>
    <name type="synonym">Pinus glauca</name>
    <dbReference type="NCBI Taxonomy" id="3330"/>
    <lineage>
        <taxon>Eukaryota</taxon>
        <taxon>Viridiplantae</taxon>
        <taxon>Streptophyta</taxon>
        <taxon>Embryophyta</taxon>
        <taxon>Tracheophyta</taxon>
        <taxon>Spermatophyta</taxon>
        <taxon>Pinopsida</taxon>
        <taxon>Pinidae</taxon>
        <taxon>Conifers I</taxon>
        <taxon>Pinales</taxon>
        <taxon>Pinaceae</taxon>
        <taxon>Picea</taxon>
    </lineage>
</organism>
<evidence type="ECO:0000313" key="1">
    <source>
        <dbReference type="EMBL" id="KUM49307.1"/>
    </source>
</evidence>
<dbReference type="AlphaFoldDB" id="A0A101M1Q9"/>
<protein>
    <submittedName>
        <fullName evidence="1">Uncharacterized protein</fullName>
    </submittedName>
</protein>
<reference evidence="1" key="1">
    <citation type="journal article" date="2015" name="Genome Biol. Evol.">
        <title>Organellar Genomes of White Spruce (Picea glauca): Assembly and Annotation.</title>
        <authorList>
            <person name="Jackman S.D."/>
            <person name="Warren R.L."/>
            <person name="Gibb E.A."/>
            <person name="Vandervalk B.P."/>
            <person name="Mohamadi H."/>
            <person name="Chu J."/>
            <person name="Raymond A."/>
            <person name="Pleasance S."/>
            <person name="Coope R."/>
            <person name="Wildung M.R."/>
            <person name="Ritland C.E."/>
            <person name="Bousquet J."/>
            <person name="Jones S.J."/>
            <person name="Bohlmann J."/>
            <person name="Birol I."/>
        </authorList>
    </citation>
    <scope>NUCLEOTIDE SEQUENCE [LARGE SCALE GENOMIC DNA]</scope>
    <source>
        <tissue evidence="1">Flushing bud</tissue>
    </source>
</reference>
<proteinExistence type="predicted"/>
<gene>
    <name evidence="1" type="ORF">ABT39_MTgene3856</name>
</gene>
<accession>A0A101M1Q9</accession>
<name>A0A101M1Q9_PICGL</name>